<evidence type="ECO:0000313" key="3">
    <source>
        <dbReference type="EMBL" id="SDD61399.1"/>
    </source>
</evidence>
<sequence length="277" mass="28151">MRCLLLLLGLLAPGLAAAQPAAVPEALQGAWFRGDCARPDAMLQLTPRAAARVPREAAGRLLRFATMREAGGWIIGSGRGPEAPRLMLRPAGEALETAEPEAKARDDRLPGEAPVGRWHRCAVVPPAVAALHGEGVAVMAAVEHLEADCGGGGTAACLGAVMAQADVSGDGRLSAAELARLARGMAWLLAVQEGVTEEKLAGALAAGALAGQLAARLVVDGLDYDGDGRLSPAELAQDRVGFGTARGQAEGRPVHAEAAGAGLAALRGLLDGLSLLK</sequence>
<feature type="domain" description="EF-hand" evidence="2">
    <location>
        <begin position="153"/>
        <end position="188"/>
    </location>
</feature>
<feature type="chain" id="PRO_5011466280" evidence="1">
    <location>
        <begin position="19"/>
        <end position="277"/>
    </location>
</feature>
<feature type="signal peptide" evidence="1">
    <location>
        <begin position="1"/>
        <end position="18"/>
    </location>
</feature>
<dbReference type="RefSeq" id="WP_090663986.1">
    <property type="nucleotide sequence ID" value="NZ_FMZX01000010.1"/>
</dbReference>
<evidence type="ECO:0000256" key="1">
    <source>
        <dbReference type="SAM" id="SignalP"/>
    </source>
</evidence>
<dbReference type="PROSITE" id="PS00018">
    <property type="entry name" value="EF_HAND_1"/>
    <property type="match status" value="2"/>
</dbReference>
<dbReference type="EMBL" id="FMZX01000010">
    <property type="protein sequence ID" value="SDD61399.1"/>
    <property type="molecule type" value="Genomic_DNA"/>
</dbReference>
<evidence type="ECO:0000259" key="2">
    <source>
        <dbReference type="PROSITE" id="PS50222"/>
    </source>
</evidence>
<dbReference type="InterPro" id="IPR002048">
    <property type="entry name" value="EF_hand_dom"/>
</dbReference>
<dbReference type="PROSITE" id="PS50222">
    <property type="entry name" value="EF_HAND_2"/>
    <property type="match status" value="1"/>
</dbReference>
<keyword evidence="1" id="KW-0732">Signal</keyword>
<organism evidence="3 4">
    <name type="scientific">Belnapia rosea</name>
    <dbReference type="NCBI Taxonomy" id="938405"/>
    <lineage>
        <taxon>Bacteria</taxon>
        <taxon>Pseudomonadati</taxon>
        <taxon>Pseudomonadota</taxon>
        <taxon>Alphaproteobacteria</taxon>
        <taxon>Acetobacterales</taxon>
        <taxon>Roseomonadaceae</taxon>
        <taxon>Belnapia</taxon>
    </lineage>
</organism>
<evidence type="ECO:0000313" key="4">
    <source>
        <dbReference type="Proteomes" id="UP000198925"/>
    </source>
</evidence>
<dbReference type="InterPro" id="IPR018247">
    <property type="entry name" value="EF_Hand_1_Ca_BS"/>
</dbReference>
<reference evidence="3 4" key="1">
    <citation type="submission" date="2016-10" db="EMBL/GenBank/DDBJ databases">
        <authorList>
            <person name="de Groot N.N."/>
        </authorList>
    </citation>
    <scope>NUCLEOTIDE SEQUENCE [LARGE SCALE GENOMIC DNA]</scope>
    <source>
        <strain evidence="3 4">CPCC 100156</strain>
    </source>
</reference>
<dbReference type="AlphaFoldDB" id="A0A1G6W6D0"/>
<protein>
    <submittedName>
        <fullName evidence="3">EF hand</fullName>
    </submittedName>
</protein>
<gene>
    <name evidence="3" type="ORF">SAMN04487779_101087</name>
</gene>
<keyword evidence="4" id="KW-1185">Reference proteome</keyword>
<dbReference type="Proteomes" id="UP000198925">
    <property type="component" value="Unassembled WGS sequence"/>
</dbReference>
<dbReference type="STRING" id="938405.SAMN02927895_01055"/>
<dbReference type="Gene3D" id="1.10.238.10">
    <property type="entry name" value="EF-hand"/>
    <property type="match status" value="1"/>
</dbReference>
<accession>A0A1G6W6D0</accession>
<proteinExistence type="predicted"/>
<dbReference type="Pfam" id="PF13202">
    <property type="entry name" value="EF-hand_5"/>
    <property type="match status" value="2"/>
</dbReference>
<dbReference type="GO" id="GO:0005509">
    <property type="term" value="F:calcium ion binding"/>
    <property type="evidence" value="ECO:0007669"/>
    <property type="project" value="InterPro"/>
</dbReference>
<name>A0A1G6W6D0_9PROT</name>